<dbReference type="Pfam" id="PF03205">
    <property type="entry name" value="MobB"/>
    <property type="match status" value="1"/>
</dbReference>
<dbReference type="PANTHER" id="PTHR40072:SF1">
    <property type="entry name" value="MOLYBDOPTERIN-GUANINE DINUCLEOTIDE BIOSYNTHESIS ADAPTER PROTEIN"/>
    <property type="match status" value="1"/>
</dbReference>
<name>A0ABX6UUM8_9PAST</name>
<reference evidence="2 3" key="1">
    <citation type="submission" date="2020-10" db="EMBL/GenBank/DDBJ databases">
        <title>Genome Sequencing of Rodentibacter spp. strain DSM111151.</title>
        <authorList>
            <person name="Benga L."/>
            <person name="Lautwein T."/>
        </authorList>
    </citation>
    <scope>NUCLEOTIDE SEQUENCE [LARGE SCALE GENOMIC DNA]</scope>
    <source>
        <strain evidence="2 3">DSM 111151</strain>
    </source>
</reference>
<dbReference type="NCBIfam" id="TIGR00176">
    <property type="entry name" value="mobB"/>
    <property type="match status" value="1"/>
</dbReference>
<dbReference type="InterPro" id="IPR052539">
    <property type="entry name" value="MGD_biosynthesis_adapter"/>
</dbReference>
<dbReference type="InterPro" id="IPR004435">
    <property type="entry name" value="MobB_dom"/>
</dbReference>
<dbReference type="Proteomes" id="UP000663069">
    <property type="component" value="Chromosome"/>
</dbReference>
<dbReference type="CDD" id="cd03116">
    <property type="entry name" value="MobB"/>
    <property type="match status" value="1"/>
</dbReference>
<evidence type="ECO:0000313" key="2">
    <source>
        <dbReference type="EMBL" id="QPB41705.1"/>
    </source>
</evidence>
<protein>
    <submittedName>
        <fullName evidence="2">Molybdopterin-guanine dinucleotide biosynthesis protein B</fullName>
    </submittedName>
</protein>
<dbReference type="Gene3D" id="3.40.50.300">
    <property type="entry name" value="P-loop containing nucleotide triphosphate hydrolases"/>
    <property type="match status" value="1"/>
</dbReference>
<gene>
    <name evidence="2" type="primary">mobB</name>
    <name evidence="2" type="ORF">IHV77_07085</name>
</gene>
<dbReference type="SUPFAM" id="SSF52540">
    <property type="entry name" value="P-loop containing nucleoside triphosphate hydrolases"/>
    <property type="match status" value="1"/>
</dbReference>
<accession>A0ABX6UUM8</accession>
<dbReference type="InterPro" id="IPR027417">
    <property type="entry name" value="P-loop_NTPase"/>
</dbReference>
<dbReference type="EMBL" id="CP063056">
    <property type="protein sequence ID" value="QPB41705.1"/>
    <property type="molecule type" value="Genomic_DNA"/>
</dbReference>
<keyword evidence="3" id="KW-1185">Reference proteome</keyword>
<dbReference type="PANTHER" id="PTHR40072">
    <property type="entry name" value="MOLYBDOPTERIN-GUANINE DINUCLEOTIDE BIOSYNTHESIS ADAPTER PROTEIN-RELATED"/>
    <property type="match status" value="1"/>
</dbReference>
<dbReference type="RefSeq" id="WP_194811300.1">
    <property type="nucleotide sequence ID" value="NZ_CP063056.1"/>
</dbReference>
<organism evidence="2 3">
    <name type="scientific">Rodentibacter haemolyticus</name>
    <dbReference type="NCBI Taxonomy" id="2778911"/>
    <lineage>
        <taxon>Bacteria</taxon>
        <taxon>Pseudomonadati</taxon>
        <taxon>Pseudomonadota</taxon>
        <taxon>Gammaproteobacteria</taxon>
        <taxon>Pasteurellales</taxon>
        <taxon>Pasteurellaceae</taxon>
        <taxon>Rodentibacter</taxon>
    </lineage>
</organism>
<sequence>MKNSIPLFGITGYSGSGKTTLLEKLIPELISRGIRVSVIKHSHHNTQVDKEGKDSWRMKEAGSAQVILAGDHRWAMMTETTTPVSLEYLMQQFDHHLTDLVLVEGFKQEPVPKILLHRQEMSKPLADIDENVLAIATDYPLETDRTLLNINHIPQIADFIERWYRQKTSGNDL</sequence>
<evidence type="ECO:0000259" key="1">
    <source>
        <dbReference type="Pfam" id="PF03205"/>
    </source>
</evidence>
<feature type="domain" description="Molybdopterin-guanine dinucleotide biosynthesis protein B (MobB)" evidence="1">
    <location>
        <begin position="8"/>
        <end position="138"/>
    </location>
</feature>
<proteinExistence type="predicted"/>
<evidence type="ECO:0000313" key="3">
    <source>
        <dbReference type="Proteomes" id="UP000663069"/>
    </source>
</evidence>